<feature type="binding site" evidence="9">
    <location>
        <position position="67"/>
    </location>
    <ligand>
        <name>substrate</name>
    </ligand>
</feature>
<evidence type="ECO:0000313" key="11">
    <source>
        <dbReference type="EMBL" id="MCZ0704264.1"/>
    </source>
</evidence>
<dbReference type="Proteomes" id="UP001084197">
    <property type="component" value="Unassembled WGS sequence"/>
</dbReference>
<keyword evidence="7 9" id="KW-0413">Isomerase</keyword>
<comment type="subunit">
    <text evidence="9">Homodimer.</text>
</comment>
<dbReference type="InterPro" id="IPR001653">
    <property type="entry name" value="DAP_epimerase_DapF"/>
</dbReference>
<evidence type="ECO:0000256" key="6">
    <source>
        <dbReference type="ARBA" id="ARBA00023154"/>
    </source>
</evidence>
<dbReference type="HAMAP" id="MF_00197">
    <property type="entry name" value="DAP_epimerase"/>
    <property type="match status" value="1"/>
</dbReference>
<feature type="binding site" evidence="9">
    <location>
        <begin position="77"/>
        <end position="78"/>
    </location>
    <ligand>
        <name>substrate</name>
    </ligand>
</feature>
<comment type="caution">
    <text evidence="9">Lacks conserved residue(s) required for the propagation of feature annotation.</text>
</comment>
<evidence type="ECO:0000256" key="5">
    <source>
        <dbReference type="ARBA" id="ARBA00022605"/>
    </source>
</evidence>
<dbReference type="AlphaFoldDB" id="A0A9J6RF49"/>
<dbReference type="EMBL" id="JAPRAT010000031">
    <property type="protein sequence ID" value="MCZ0704264.1"/>
    <property type="molecule type" value="Genomic_DNA"/>
</dbReference>
<feature type="active site" description="Proton acceptor" evidence="9">
    <location>
        <position position="226"/>
    </location>
</feature>
<comment type="catalytic activity">
    <reaction evidence="8 9">
        <text>(2S,6S)-2,6-diaminopimelate = meso-2,6-diaminopimelate</text>
        <dbReference type="Rhea" id="RHEA:15393"/>
        <dbReference type="ChEBI" id="CHEBI:57609"/>
        <dbReference type="ChEBI" id="CHEBI:57791"/>
        <dbReference type="EC" id="5.1.1.7"/>
    </reaction>
</comment>
<evidence type="ECO:0000256" key="3">
    <source>
        <dbReference type="ARBA" id="ARBA00013080"/>
    </source>
</evidence>
<dbReference type="Gene3D" id="3.10.310.10">
    <property type="entry name" value="Diaminopimelate Epimerase, Chain A, domain 1"/>
    <property type="match status" value="2"/>
</dbReference>
<feature type="active site" description="Proton donor" evidence="9">
    <location>
        <position position="76"/>
    </location>
</feature>
<comment type="caution">
    <text evidence="11">The sequence shown here is derived from an EMBL/GenBank/DDBJ whole genome shotgun (WGS) entry which is preliminary data.</text>
</comment>
<dbReference type="EC" id="5.1.1.7" evidence="3 9"/>
<evidence type="ECO:0000313" key="12">
    <source>
        <dbReference type="Proteomes" id="UP001084197"/>
    </source>
</evidence>
<feature type="site" description="Could be important to modulate the pK values of the two catalytic cysteine residues" evidence="9">
    <location>
        <position position="168"/>
    </location>
</feature>
<reference evidence="11" key="1">
    <citation type="submission" date="2022-11" db="EMBL/GenBank/DDBJ databases">
        <title>WGS of Natronobacillus azotifigens 24KS-1, an anaerobic diazotrophic haloalkaliphile from soda-rich habitats.</title>
        <authorList>
            <person name="Sorokin D.Y."/>
            <person name="Merkel A.Y."/>
        </authorList>
    </citation>
    <scope>NUCLEOTIDE SEQUENCE</scope>
    <source>
        <strain evidence="11">24KS-1</strain>
    </source>
</reference>
<feature type="binding site" evidence="9">
    <location>
        <position position="199"/>
    </location>
    <ligand>
        <name>substrate</name>
    </ligand>
</feature>
<keyword evidence="5 9" id="KW-0028">Amino-acid biosynthesis</keyword>
<feature type="site" description="Could be important to modulate the pK values of the two catalytic cysteine residues" evidence="9">
    <location>
        <position position="217"/>
    </location>
</feature>
<feature type="binding site" evidence="9">
    <location>
        <begin position="227"/>
        <end position="228"/>
    </location>
    <ligand>
        <name>substrate</name>
    </ligand>
</feature>
<evidence type="ECO:0000256" key="1">
    <source>
        <dbReference type="ARBA" id="ARBA00005196"/>
    </source>
</evidence>
<evidence type="ECO:0000256" key="9">
    <source>
        <dbReference type="HAMAP-Rule" id="MF_00197"/>
    </source>
</evidence>
<comment type="similarity">
    <text evidence="2 9">Belongs to the diaminopimelate epimerase family.</text>
</comment>
<dbReference type="PANTHER" id="PTHR31689:SF0">
    <property type="entry name" value="DIAMINOPIMELATE EPIMERASE"/>
    <property type="match status" value="1"/>
</dbReference>
<evidence type="ECO:0000256" key="10">
    <source>
        <dbReference type="PROSITE-ProRule" id="PRU10125"/>
    </source>
</evidence>
<organism evidence="11 12">
    <name type="scientific">Natronobacillus azotifigens</name>
    <dbReference type="NCBI Taxonomy" id="472978"/>
    <lineage>
        <taxon>Bacteria</taxon>
        <taxon>Bacillati</taxon>
        <taxon>Bacillota</taxon>
        <taxon>Bacilli</taxon>
        <taxon>Bacillales</taxon>
        <taxon>Bacillaceae</taxon>
        <taxon>Natronobacillus</taxon>
    </lineage>
</organism>
<dbReference type="GO" id="GO:0008837">
    <property type="term" value="F:diaminopimelate epimerase activity"/>
    <property type="evidence" value="ECO:0007669"/>
    <property type="project" value="UniProtKB-UniRule"/>
</dbReference>
<keyword evidence="12" id="KW-1185">Reference proteome</keyword>
<dbReference type="InterPro" id="IPR018510">
    <property type="entry name" value="DAP_epimerase_AS"/>
</dbReference>
<dbReference type="GO" id="GO:0005829">
    <property type="term" value="C:cytosol"/>
    <property type="evidence" value="ECO:0007669"/>
    <property type="project" value="TreeGrafter"/>
</dbReference>
<dbReference type="PANTHER" id="PTHR31689">
    <property type="entry name" value="DIAMINOPIMELATE EPIMERASE, CHLOROPLASTIC"/>
    <property type="match status" value="1"/>
</dbReference>
<comment type="function">
    <text evidence="9">Catalyzes the stereoinversion of LL-2,6-diaminopimelate (L,L-DAP) to meso-diaminopimelate (meso-DAP), a precursor of L-lysine and an essential component of the bacterial peptidoglycan.</text>
</comment>
<proteinExistence type="inferred from homology"/>
<dbReference type="Pfam" id="PF01678">
    <property type="entry name" value="DAP_epimerase"/>
    <property type="match status" value="2"/>
</dbReference>
<sequence length="286" mass="31506">MRRIPFTKMHGLGNSYIYINQFEVDIDEKELTQLAIDVANKNTGIGSDGLILIHPSDQAPLGMRIFNKDGSEGKTCGNGLRCVAKYAYEHKLVDQRVFMIETKAGNVTAEVHGSEDFITQVTVDMGEPILNRSKIPMLGSDDGQVIEEKFEVVDHQLELTAVSMGNPHAIFFVPDIEQAPLQELGPVITDDQRFPESVNVEFVEAVTEKELHFRVWERGSGITEACGTGACAAVVAAILTNRAARDQEVTVHLSGGDLLIRWANDGRVWMSGAADTICDGEFIWDK</sequence>
<dbReference type="PROSITE" id="PS01326">
    <property type="entry name" value="DAP_EPIMERASE"/>
    <property type="match status" value="1"/>
</dbReference>
<feature type="binding site" evidence="9">
    <location>
        <begin position="217"/>
        <end position="218"/>
    </location>
    <ligand>
        <name>substrate</name>
    </ligand>
</feature>
<protein>
    <recommendedName>
        <fullName evidence="3 9">Diaminopimelate epimerase</fullName>
        <shortName evidence="9">DAP epimerase</shortName>
        <ecNumber evidence="3 9">5.1.1.7</ecNumber>
    </recommendedName>
    <alternativeName>
        <fullName evidence="9">PLP-independent amino acid racemase</fullName>
    </alternativeName>
</protein>
<evidence type="ECO:0000256" key="4">
    <source>
        <dbReference type="ARBA" id="ARBA00022490"/>
    </source>
</evidence>
<feature type="active site" evidence="10">
    <location>
        <position position="76"/>
    </location>
</feature>
<feature type="binding site" evidence="9">
    <location>
        <position position="166"/>
    </location>
    <ligand>
        <name>substrate</name>
    </ligand>
</feature>
<dbReference type="GO" id="GO:0009089">
    <property type="term" value="P:lysine biosynthetic process via diaminopimelate"/>
    <property type="evidence" value="ECO:0007669"/>
    <property type="project" value="UniProtKB-UniRule"/>
</dbReference>
<dbReference type="FunFam" id="3.10.310.10:FF:000004">
    <property type="entry name" value="Diaminopimelate epimerase"/>
    <property type="match status" value="1"/>
</dbReference>
<evidence type="ECO:0000256" key="7">
    <source>
        <dbReference type="ARBA" id="ARBA00023235"/>
    </source>
</evidence>
<dbReference type="SUPFAM" id="SSF54506">
    <property type="entry name" value="Diaminopimelate epimerase-like"/>
    <property type="match status" value="1"/>
</dbReference>
<accession>A0A9J6RF49</accession>
<feature type="binding site" evidence="9">
    <location>
        <position position="14"/>
    </location>
    <ligand>
        <name>substrate</name>
    </ligand>
</feature>
<keyword evidence="6 9" id="KW-0457">Lysine biosynthesis</keyword>
<evidence type="ECO:0000256" key="8">
    <source>
        <dbReference type="ARBA" id="ARBA00051712"/>
    </source>
</evidence>
<gene>
    <name evidence="9 11" type="primary">dapF</name>
    <name evidence="11" type="ORF">OWO01_13720</name>
</gene>
<keyword evidence="4 9" id="KW-0963">Cytoplasm</keyword>
<comment type="subcellular location">
    <subcellularLocation>
        <location evidence="9">Cytoplasm</location>
    </subcellularLocation>
</comment>
<dbReference type="NCBIfam" id="TIGR00652">
    <property type="entry name" value="DapF"/>
    <property type="match status" value="1"/>
</dbReference>
<evidence type="ECO:0000256" key="2">
    <source>
        <dbReference type="ARBA" id="ARBA00010219"/>
    </source>
</evidence>
<comment type="pathway">
    <text evidence="1 9">Amino-acid biosynthesis; L-lysine biosynthesis via DAP pathway; DL-2,6-diaminopimelate from LL-2,6-diaminopimelate: step 1/1.</text>
</comment>
<name>A0A9J6RF49_9BACI</name>